<dbReference type="STRING" id="39482.ERS852491_01813"/>
<feature type="region of interest" description="Disordered" evidence="3">
    <location>
        <begin position="132"/>
        <end position="153"/>
    </location>
</feature>
<evidence type="ECO:0000313" key="6">
    <source>
        <dbReference type="Proteomes" id="UP000095544"/>
    </source>
</evidence>
<proteinExistence type="inferred from homology"/>
<comment type="subcellular location">
    <subcellularLocation>
        <location evidence="1">Membrane</location>
        <topology evidence="1">Multi-pass membrane protein</topology>
    </subcellularLocation>
</comment>
<evidence type="ECO:0000313" key="5">
    <source>
        <dbReference type="EMBL" id="CUO30011.1"/>
    </source>
</evidence>
<comment type="similarity">
    <text evidence="2">Belongs to the CPA3 antiporters (TC 2.A.63) subunit G family.</text>
</comment>
<evidence type="ECO:0000256" key="2">
    <source>
        <dbReference type="ARBA" id="ARBA00008404"/>
    </source>
</evidence>
<protein>
    <submittedName>
        <fullName evidence="5">Multiple resistance and pH homeostasis protein G</fullName>
    </submittedName>
</protein>
<keyword evidence="4" id="KW-1133">Transmembrane helix</keyword>
<dbReference type="AlphaFoldDB" id="A0A174DWS0"/>
<dbReference type="Proteomes" id="UP000095544">
    <property type="component" value="Unassembled WGS sequence"/>
</dbReference>
<dbReference type="Pfam" id="PF03334">
    <property type="entry name" value="PhaG_MnhG_YufB"/>
    <property type="match status" value="1"/>
</dbReference>
<gene>
    <name evidence="5" type="primary">mrpG</name>
    <name evidence="5" type="ORF">ERS852491_01813</name>
</gene>
<dbReference type="PANTHER" id="PTHR34703:SF1">
    <property type="entry name" value="ANTIPORTER SUBUNIT MNHG2-RELATED"/>
    <property type="match status" value="1"/>
</dbReference>
<evidence type="ECO:0000256" key="3">
    <source>
        <dbReference type="SAM" id="MobiDB-lite"/>
    </source>
</evidence>
<evidence type="ECO:0000256" key="1">
    <source>
        <dbReference type="ARBA" id="ARBA00004141"/>
    </source>
</evidence>
<reference evidence="5 6" key="1">
    <citation type="submission" date="2015-09" db="EMBL/GenBank/DDBJ databases">
        <authorList>
            <consortium name="Pathogen Informatics"/>
        </authorList>
    </citation>
    <scope>NUCLEOTIDE SEQUENCE [LARGE SCALE GENOMIC DNA]</scope>
    <source>
        <strain evidence="5 6">2789STDY5834876</strain>
    </source>
</reference>
<name>A0A174DWS0_9FIRM</name>
<feature type="transmembrane region" description="Helical" evidence="4">
    <location>
        <begin position="43"/>
        <end position="65"/>
    </location>
</feature>
<sequence length="153" mass="16780">MMVLEWIRFLAGAVCMAAGLVFYIIQFIGVFRFKYVLNRMHAAAIGDTLGCGLMLLGAVVFNGFTFPSVKILFLIVFLWMTSPVAAHMVVKLEVLSREKMEDCCPVEAAEELEECCPSEAGEAVEEGCLSETAGDKKTCCPPEQVEEIKEGEA</sequence>
<feature type="transmembrane region" description="Helical" evidence="4">
    <location>
        <begin position="71"/>
        <end position="90"/>
    </location>
</feature>
<organism evidence="5 6">
    <name type="scientific">Faecalicatena contorta</name>
    <dbReference type="NCBI Taxonomy" id="39482"/>
    <lineage>
        <taxon>Bacteria</taxon>
        <taxon>Bacillati</taxon>
        <taxon>Bacillota</taxon>
        <taxon>Clostridia</taxon>
        <taxon>Lachnospirales</taxon>
        <taxon>Lachnospiraceae</taxon>
        <taxon>Faecalicatena</taxon>
    </lineage>
</organism>
<keyword evidence="4" id="KW-0812">Transmembrane</keyword>
<keyword evidence="4" id="KW-0472">Membrane</keyword>
<dbReference type="GO" id="GO:0015385">
    <property type="term" value="F:sodium:proton antiporter activity"/>
    <property type="evidence" value="ECO:0007669"/>
    <property type="project" value="TreeGrafter"/>
</dbReference>
<dbReference type="InterPro" id="IPR005133">
    <property type="entry name" value="PhaG_MnhG_YufB"/>
</dbReference>
<accession>A0A174DWS0</accession>
<dbReference type="EMBL" id="CYZU01000013">
    <property type="protein sequence ID" value="CUO30011.1"/>
    <property type="molecule type" value="Genomic_DNA"/>
</dbReference>
<feature type="transmembrane region" description="Helical" evidence="4">
    <location>
        <begin position="6"/>
        <end position="31"/>
    </location>
</feature>
<evidence type="ECO:0000256" key="4">
    <source>
        <dbReference type="SAM" id="Phobius"/>
    </source>
</evidence>
<dbReference type="PANTHER" id="PTHR34703">
    <property type="entry name" value="ANTIPORTER SUBUNIT MNHG2-RELATED"/>
    <property type="match status" value="1"/>
</dbReference>
<dbReference type="RefSeq" id="WP_242857570.1">
    <property type="nucleotide sequence ID" value="NZ_CYZU01000013.1"/>
</dbReference>